<comment type="caution">
    <text evidence="2">The sequence shown here is derived from an EMBL/GenBank/DDBJ whole genome shotgun (WGS) entry which is preliminary data.</text>
</comment>
<organism evidence="2 3">
    <name type="scientific">Carpinus fangiana</name>
    <dbReference type="NCBI Taxonomy" id="176857"/>
    <lineage>
        <taxon>Eukaryota</taxon>
        <taxon>Viridiplantae</taxon>
        <taxon>Streptophyta</taxon>
        <taxon>Embryophyta</taxon>
        <taxon>Tracheophyta</taxon>
        <taxon>Spermatophyta</taxon>
        <taxon>Magnoliopsida</taxon>
        <taxon>eudicotyledons</taxon>
        <taxon>Gunneridae</taxon>
        <taxon>Pentapetalae</taxon>
        <taxon>rosids</taxon>
        <taxon>fabids</taxon>
        <taxon>Fagales</taxon>
        <taxon>Betulaceae</taxon>
        <taxon>Carpinus</taxon>
    </lineage>
</organism>
<sequence>MSRRSSEPGQLPLFQSFTRIAQQPLQPFFQWNHMQSDADAEYMQRLRAVESLDLAIVRNRSEAGSELMLPVPFQQHQVGGNTRESAESHSHTNGNVQVVLNGHAHQDANQAFESGASSPEYVDYDRLFPNNHLENHRGTILAYSPPRPSGNGMIMVSRNPLAGHTLDGSVPDDYGLLIQAPSNEGPLLNASSPSNGHPSFNGQAPLNGHALLNGHAPMNGHAPLDERTRRSSYNSDEERDRINYMAARQLEDLMHEVAERRRRRTNAQRPLTNGHHEHSFSSSGDAAS</sequence>
<dbReference type="Proteomes" id="UP000327013">
    <property type="component" value="Unassembled WGS sequence"/>
</dbReference>
<evidence type="ECO:0000256" key="1">
    <source>
        <dbReference type="SAM" id="MobiDB-lite"/>
    </source>
</evidence>
<gene>
    <name evidence="2" type="ORF">FH972_026156</name>
</gene>
<feature type="region of interest" description="Disordered" evidence="1">
    <location>
        <begin position="256"/>
        <end position="288"/>
    </location>
</feature>
<keyword evidence="3" id="KW-1185">Reference proteome</keyword>
<evidence type="ECO:0000313" key="2">
    <source>
        <dbReference type="EMBL" id="KAB8648500.1"/>
    </source>
</evidence>
<reference evidence="2 3" key="1">
    <citation type="submission" date="2019-06" db="EMBL/GenBank/DDBJ databases">
        <title>A chromosomal-level reference genome of Carpinus fangiana (Coryloideae, Betulaceae).</title>
        <authorList>
            <person name="Yang X."/>
            <person name="Wang Z."/>
            <person name="Zhang L."/>
            <person name="Hao G."/>
            <person name="Liu J."/>
            <person name="Yang Y."/>
        </authorList>
    </citation>
    <scope>NUCLEOTIDE SEQUENCE [LARGE SCALE GENOMIC DNA]</scope>
    <source>
        <strain evidence="2">Cfa_2016G</strain>
        <tissue evidence="2">Leaf</tissue>
    </source>
</reference>
<dbReference type="EMBL" id="VIBQ01000080">
    <property type="protein sequence ID" value="KAB8648500.1"/>
    <property type="molecule type" value="Genomic_DNA"/>
</dbReference>
<feature type="region of interest" description="Disordered" evidence="1">
    <location>
        <begin position="212"/>
        <end position="239"/>
    </location>
</feature>
<name>A0A5N6L348_9ROSI</name>
<evidence type="ECO:0000313" key="3">
    <source>
        <dbReference type="Proteomes" id="UP000327013"/>
    </source>
</evidence>
<accession>A0A5N6L348</accession>
<protein>
    <submittedName>
        <fullName evidence="2">Uncharacterized protein</fullName>
    </submittedName>
</protein>
<proteinExistence type="predicted"/>
<dbReference type="AlphaFoldDB" id="A0A5N6L348"/>